<dbReference type="PANTHER" id="PTHR34975:SF2">
    <property type="entry name" value="SPORE GERMINATION PROTEIN A2"/>
    <property type="match status" value="1"/>
</dbReference>
<reference evidence="9" key="1">
    <citation type="submission" date="2020-10" db="EMBL/GenBank/DDBJ databases">
        <authorList>
            <person name="Gilroy R."/>
        </authorList>
    </citation>
    <scope>NUCLEOTIDE SEQUENCE</scope>
    <source>
        <strain evidence="9">4509</strain>
    </source>
</reference>
<evidence type="ECO:0000256" key="5">
    <source>
        <dbReference type="ARBA" id="ARBA00022692"/>
    </source>
</evidence>
<feature type="transmembrane region" description="Helical" evidence="8">
    <location>
        <begin position="207"/>
        <end position="229"/>
    </location>
</feature>
<feature type="transmembrane region" description="Helical" evidence="8">
    <location>
        <begin position="106"/>
        <end position="126"/>
    </location>
</feature>
<comment type="caution">
    <text evidence="9">The sequence shown here is derived from an EMBL/GenBank/DDBJ whole genome shotgun (WGS) entry which is preliminary data.</text>
</comment>
<evidence type="ECO:0000313" key="9">
    <source>
        <dbReference type="EMBL" id="HIU42564.1"/>
    </source>
</evidence>
<feature type="transmembrane region" description="Helical" evidence="8">
    <location>
        <begin position="258"/>
        <end position="278"/>
    </location>
</feature>
<feature type="transmembrane region" description="Helical" evidence="8">
    <location>
        <begin position="322"/>
        <end position="343"/>
    </location>
</feature>
<evidence type="ECO:0000256" key="1">
    <source>
        <dbReference type="ARBA" id="ARBA00004141"/>
    </source>
</evidence>
<keyword evidence="5 8" id="KW-0812">Transmembrane</keyword>
<dbReference type="PANTHER" id="PTHR34975">
    <property type="entry name" value="SPORE GERMINATION PROTEIN A2"/>
    <property type="match status" value="1"/>
</dbReference>
<feature type="transmembrane region" description="Helical" evidence="8">
    <location>
        <begin position="81"/>
        <end position="100"/>
    </location>
</feature>
<dbReference type="Proteomes" id="UP000824082">
    <property type="component" value="Unassembled WGS sequence"/>
</dbReference>
<dbReference type="Pfam" id="PF03845">
    <property type="entry name" value="Spore_permease"/>
    <property type="match status" value="1"/>
</dbReference>
<evidence type="ECO:0000256" key="6">
    <source>
        <dbReference type="ARBA" id="ARBA00022989"/>
    </source>
</evidence>
<evidence type="ECO:0000256" key="7">
    <source>
        <dbReference type="ARBA" id="ARBA00023136"/>
    </source>
</evidence>
<feature type="transmembrane region" description="Helical" evidence="8">
    <location>
        <begin position="138"/>
        <end position="156"/>
    </location>
</feature>
<evidence type="ECO:0000256" key="2">
    <source>
        <dbReference type="ARBA" id="ARBA00007998"/>
    </source>
</evidence>
<feature type="transmembrane region" description="Helical" evidence="8">
    <location>
        <begin position="40"/>
        <end position="61"/>
    </location>
</feature>
<reference evidence="9" key="2">
    <citation type="journal article" date="2021" name="PeerJ">
        <title>Extensive microbial diversity within the chicken gut microbiome revealed by metagenomics and culture.</title>
        <authorList>
            <person name="Gilroy R."/>
            <person name="Ravi A."/>
            <person name="Getino M."/>
            <person name="Pursley I."/>
            <person name="Horton D.L."/>
            <person name="Alikhan N.F."/>
            <person name="Baker D."/>
            <person name="Gharbi K."/>
            <person name="Hall N."/>
            <person name="Watson M."/>
            <person name="Adriaenssens E.M."/>
            <person name="Foster-Nyarko E."/>
            <person name="Jarju S."/>
            <person name="Secka A."/>
            <person name="Antonio M."/>
            <person name="Oren A."/>
            <person name="Chaudhuri R.R."/>
            <person name="La Ragione R."/>
            <person name="Hildebrand F."/>
            <person name="Pallen M.J."/>
        </authorList>
    </citation>
    <scope>NUCLEOTIDE SEQUENCE</scope>
    <source>
        <strain evidence="9">4509</strain>
    </source>
</reference>
<dbReference type="GO" id="GO:0016020">
    <property type="term" value="C:membrane"/>
    <property type="evidence" value="ECO:0007669"/>
    <property type="project" value="UniProtKB-SubCell"/>
</dbReference>
<gene>
    <name evidence="9" type="ORF">IAD19_08455</name>
</gene>
<dbReference type="InterPro" id="IPR004761">
    <property type="entry name" value="Spore_GerAB"/>
</dbReference>
<proteinExistence type="inferred from homology"/>
<dbReference type="GO" id="GO:0009847">
    <property type="term" value="P:spore germination"/>
    <property type="evidence" value="ECO:0007669"/>
    <property type="project" value="InterPro"/>
</dbReference>
<feature type="transmembrane region" description="Helical" evidence="8">
    <location>
        <begin position="236"/>
        <end position="252"/>
    </location>
</feature>
<comment type="similarity">
    <text evidence="2">Belongs to the amino acid-polyamine-organocation (APC) superfamily. Spore germination protein (SGP) (TC 2.A.3.9) family.</text>
</comment>
<dbReference type="EMBL" id="DVMX01000160">
    <property type="protein sequence ID" value="HIU42564.1"/>
    <property type="molecule type" value="Genomic_DNA"/>
</dbReference>
<evidence type="ECO:0000313" key="10">
    <source>
        <dbReference type="Proteomes" id="UP000824082"/>
    </source>
</evidence>
<keyword evidence="4" id="KW-0309">Germination</keyword>
<protein>
    <submittedName>
        <fullName evidence="9">GerAB/ArcD/ProY family transporter</fullName>
    </submittedName>
</protein>
<evidence type="ECO:0000256" key="8">
    <source>
        <dbReference type="SAM" id="Phobius"/>
    </source>
</evidence>
<evidence type="ECO:0000256" key="4">
    <source>
        <dbReference type="ARBA" id="ARBA00022544"/>
    </source>
</evidence>
<evidence type="ECO:0000256" key="3">
    <source>
        <dbReference type="ARBA" id="ARBA00022448"/>
    </source>
</evidence>
<feature type="transmembrane region" description="Helical" evidence="8">
    <location>
        <begin position="290"/>
        <end position="310"/>
    </location>
</feature>
<organism evidence="9 10">
    <name type="scientific">Candidatus Egerieicola faecale</name>
    <dbReference type="NCBI Taxonomy" id="2840774"/>
    <lineage>
        <taxon>Bacteria</taxon>
        <taxon>Bacillati</taxon>
        <taxon>Bacillota</taxon>
        <taxon>Clostridia</taxon>
        <taxon>Eubacteriales</taxon>
        <taxon>Oscillospiraceae</taxon>
        <taxon>Oscillospiraceae incertae sedis</taxon>
        <taxon>Candidatus Egerieicola</taxon>
    </lineage>
</organism>
<comment type="subcellular location">
    <subcellularLocation>
        <location evidence="1">Membrane</location>
        <topology evidence="1">Multi-pass membrane protein</topology>
    </subcellularLocation>
</comment>
<keyword evidence="7 8" id="KW-0472">Membrane</keyword>
<feature type="transmembrane region" description="Helical" evidence="8">
    <location>
        <begin position="12"/>
        <end position="34"/>
    </location>
</feature>
<accession>A0A9D1LJZ4</accession>
<name>A0A9D1LJZ4_9FIRM</name>
<keyword evidence="6 8" id="KW-1133">Transmembrane helix</keyword>
<keyword evidence="3" id="KW-0813">Transport</keyword>
<dbReference type="AlphaFoldDB" id="A0A9D1LJZ4"/>
<sequence>MNQDSRISLWQVVLLLCLSRMFSVMTMCMVYTSFTIQEMFYGALLAIPLAFLVFLPGGLLFQKRPRLLLDNRLKGVWMTGYFLLAVGWLLMTLLHLDFFLGNAVFLQAPSIALLWPAVLAGCWCAYQGLEGLARYGSILFFFFALSVLLLICTAVPQMSPARLDPVTTVDWKNIWAAASNSLFQNPELIFLPLLAPRLAEGKLIKAGVWYCLLSGGLVALLFGLVCFTFGDFTTNIVYPVYFLSAAMQVGFLQRLDAVYMAIWVMLALFRIAILLWFAKGFLIHAAPKRRPLSLIFFLGGLVLAVSWLLSGSLLSNQLAYNPWAMVGTVGVSALVFPIGTWLCRRKEGKAQ</sequence>